<keyword evidence="1" id="KW-0812">Transmembrane</keyword>
<dbReference type="Pfam" id="PF09626">
    <property type="entry name" value="DHC"/>
    <property type="match status" value="1"/>
</dbReference>
<dbReference type="InterPro" id="IPR018588">
    <property type="entry name" value="Dihaem_cytochrome-c"/>
</dbReference>
<evidence type="ECO:0000313" key="2">
    <source>
        <dbReference type="EMBL" id="VAW70305.1"/>
    </source>
</evidence>
<protein>
    <submittedName>
        <fullName evidence="2">Diheme cytochrome c</fullName>
    </submittedName>
</protein>
<name>A0A3B0XPA4_9ZZZZ</name>
<gene>
    <name evidence="2" type="ORF">MNBD_GAMMA09-2546</name>
</gene>
<evidence type="ECO:0000256" key="1">
    <source>
        <dbReference type="SAM" id="Phobius"/>
    </source>
</evidence>
<organism evidence="2">
    <name type="scientific">hydrothermal vent metagenome</name>
    <dbReference type="NCBI Taxonomy" id="652676"/>
    <lineage>
        <taxon>unclassified sequences</taxon>
        <taxon>metagenomes</taxon>
        <taxon>ecological metagenomes</taxon>
    </lineage>
</organism>
<dbReference type="AlphaFoldDB" id="A0A3B0XPA4"/>
<reference evidence="2" key="1">
    <citation type="submission" date="2018-06" db="EMBL/GenBank/DDBJ databases">
        <authorList>
            <person name="Zhirakovskaya E."/>
        </authorList>
    </citation>
    <scope>NUCLEOTIDE SEQUENCE</scope>
</reference>
<keyword evidence="1" id="KW-0472">Membrane</keyword>
<proteinExistence type="predicted"/>
<sequence>MCKRSGWRNEKKPIHLMGDERFFITPGKSRAAQTFAIQLIFPGPGKRQEKTMKNTLAISSVIITLGILSIPLVWGDDDDDHHSQKPPSTNPLYTEECGSCHMAYPPGLLPARSWDKIIAGLEDHFGDNAELDAETAQSISQHLQNNSADQSSYRRSHKFNRSINADDTPMRISDVRYFKHEHNEIPNRMVSGNPQVKSFSQCDACHAKAEQGEFNEHNVRIPGFGKWDD</sequence>
<accession>A0A3B0XPA4</accession>
<dbReference type="EMBL" id="UOFI01000191">
    <property type="protein sequence ID" value="VAW70305.1"/>
    <property type="molecule type" value="Genomic_DNA"/>
</dbReference>
<keyword evidence="1" id="KW-1133">Transmembrane helix</keyword>
<feature type="transmembrane region" description="Helical" evidence="1">
    <location>
        <begin position="56"/>
        <end position="74"/>
    </location>
</feature>